<keyword evidence="4" id="KW-1185">Reference proteome</keyword>
<dbReference type="InterPro" id="IPR026444">
    <property type="entry name" value="Secre_tail"/>
</dbReference>
<dbReference type="InterPro" id="IPR052918">
    <property type="entry name" value="Motility_Chemotaxis_Reg"/>
</dbReference>
<feature type="chain" id="PRO_5024355244" description="Secretion system C-terminal sorting domain-containing protein" evidence="1">
    <location>
        <begin position="20"/>
        <end position="558"/>
    </location>
</feature>
<feature type="signal peptide" evidence="1">
    <location>
        <begin position="1"/>
        <end position="19"/>
    </location>
</feature>
<dbReference type="InterPro" id="IPR010620">
    <property type="entry name" value="SBBP_repeat"/>
</dbReference>
<dbReference type="Pfam" id="PF18962">
    <property type="entry name" value="Por_Secre_tail"/>
    <property type="match status" value="1"/>
</dbReference>
<dbReference type="RefSeq" id="WP_025862864.1">
    <property type="nucleotide sequence ID" value="NZ_BLAX01000001.1"/>
</dbReference>
<dbReference type="NCBIfam" id="TIGR04183">
    <property type="entry name" value="Por_Secre_tail"/>
    <property type="match status" value="1"/>
</dbReference>
<evidence type="ECO:0000313" key="3">
    <source>
        <dbReference type="EMBL" id="GET32989.1"/>
    </source>
</evidence>
<dbReference type="AlphaFoldDB" id="A0A5M4AYL5"/>
<dbReference type="InterPro" id="IPR011047">
    <property type="entry name" value="Quinoprotein_ADH-like_sf"/>
</dbReference>
<keyword evidence="1" id="KW-0732">Signal</keyword>
<evidence type="ECO:0000259" key="2">
    <source>
        <dbReference type="Pfam" id="PF18962"/>
    </source>
</evidence>
<dbReference type="Proteomes" id="UP000391834">
    <property type="component" value="Unassembled WGS sequence"/>
</dbReference>
<evidence type="ECO:0000256" key="1">
    <source>
        <dbReference type="SAM" id="SignalP"/>
    </source>
</evidence>
<reference evidence="3 4" key="1">
    <citation type="submission" date="2019-10" db="EMBL/GenBank/DDBJ databases">
        <title>Prolixibacter strains distinguished by the presence of nitrate reductase genes were adept at nitrate-dependent anaerobic corrosion of metallic iron and carbon steel.</title>
        <authorList>
            <person name="Iino T."/>
            <person name="Shono N."/>
            <person name="Ito K."/>
            <person name="Nakamura R."/>
            <person name="Sueoka K."/>
            <person name="Harayama S."/>
            <person name="Ohkuma M."/>
        </authorList>
    </citation>
    <scope>NUCLEOTIDE SEQUENCE [LARGE SCALE GENOMIC DNA]</scope>
    <source>
        <strain evidence="3 4">JCM 13498</strain>
    </source>
</reference>
<dbReference type="SUPFAM" id="SSF50998">
    <property type="entry name" value="Quinoprotein alcohol dehydrogenase-like"/>
    <property type="match status" value="2"/>
</dbReference>
<accession>A0A5M4AYL5</accession>
<proteinExistence type="predicted"/>
<feature type="domain" description="Secretion system C-terminal sorting" evidence="2">
    <location>
        <begin position="488"/>
        <end position="556"/>
    </location>
</feature>
<gene>
    <name evidence="3" type="ORF">PbJCM13498_18520</name>
</gene>
<dbReference type="PANTHER" id="PTHR35580">
    <property type="entry name" value="CELL SURFACE GLYCOPROTEIN (S-LAYER PROTEIN)-LIKE PROTEIN"/>
    <property type="match status" value="1"/>
</dbReference>
<comment type="caution">
    <text evidence="3">The sequence shown here is derived from an EMBL/GenBank/DDBJ whole genome shotgun (WGS) entry which is preliminary data.</text>
</comment>
<dbReference type="PANTHER" id="PTHR35580:SF1">
    <property type="entry name" value="PHYTASE-LIKE DOMAIN-CONTAINING PROTEIN"/>
    <property type="match status" value="1"/>
</dbReference>
<dbReference type="EMBL" id="BLAX01000001">
    <property type="protein sequence ID" value="GET32989.1"/>
    <property type="molecule type" value="Genomic_DNA"/>
</dbReference>
<name>A0A5M4AYL5_9BACT</name>
<sequence length="558" mass="60350">MKRLLPVIFVLATIQTVSAQQESWSDFLSSPDDVEVYSCAASPDGSYYWLAKFRKDLTIDSYQIQPTDTAGKMLLLKTSKDGQIIWSQTAGSDSSIYTLTPYKVAVAPDNRVYTGGMFYNDMRFDDNTKLSGTSTAQTTGFLTCYNPDGTVSWAKAFSSNGSSRVESVSANQSHIVAGGTFTQSMTIDGTTLQSTYPGVTDEHTPFIAVFDATGQLLYVDVFNTQSGFLREVNLSPDGNIAFAVEASENVYVSSTAVSGQFPMKQSAGNMDAYTGKIDITDGSLLWSQRIGGTSYDYAYALATDADNNIFISGNVNGDFTMDSADGNFYSATADGMDYFAAKYDSAGNLIWQFIMGGSASDGNLGDIAVNQYGEVYSTAYYLSSDLDFNKQTYSTDGFASLLIKLSPEGVPDWAVDFNSSVSSARLWTLSLDANGEILAGGHFKGNLAVGTQNYQAPGAIYNGLLLSLHDDSSVGTEDLVRPIAQLKVYPNPASNYVHLVPQPGENIVRSTLYDMRGQLIKSTDYQNQLAVSGLPEGVYILRVTSTQGTNNHKLIIQH</sequence>
<dbReference type="Pfam" id="PF06739">
    <property type="entry name" value="SBBP"/>
    <property type="match status" value="1"/>
</dbReference>
<dbReference type="OrthoDB" id="9815657at2"/>
<organism evidence="3 4">
    <name type="scientific">Prolixibacter bellariivorans</name>
    <dbReference type="NCBI Taxonomy" id="314319"/>
    <lineage>
        <taxon>Bacteria</taxon>
        <taxon>Pseudomonadati</taxon>
        <taxon>Bacteroidota</taxon>
        <taxon>Bacteroidia</taxon>
        <taxon>Marinilabiliales</taxon>
        <taxon>Prolixibacteraceae</taxon>
        <taxon>Prolixibacter</taxon>
    </lineage>
</organism>
<protein>
    <recommendedName>
        <fullName evidence="2">Secretion system C-terminal sorting domain-containing protein</fullName>
    </recommendedName>
</protein>
<evidence type="ECO:0000313" key="4">
    <source>
        <dbReference type="Proteomes" id="UP000391834"/>
    </source>
</evidence>